<proteinExistence type="predicted"/>
<dbReference type="GO" id="GO:0004553">
    <property type="term" value="F:hydrolase activity, hydrolyzing O-glycosyl compounds"/>
    <property type="evidence" value="ECO:0007669"/>
    <property type="project" value="InterPro"/>
</dbReference>
<dbReference type="InterPro" id="IPR043534">
    <property type="entry name" value="EBDG/EBM"/>
</dbReference>
<feature type="region of interest" description="Disordered" evidence="1">
    <location>
        <begin position="1"/>
        <end position="31"/>
    </location>
</feature>
<reference evidence="2 3" key="1">
    <citation type="journal article" date="2018" name="Sci. Data">
        <title>The draft genome sequence of cork oak.</title>
        <authorList>
            <person name="Ramos A.M."/>
            <person name="Usie A."/>
            <person name="Barbosa P."/>
            <person name="Barros P.M."/>
            <person name="Capote T."/>
            <person name="Chaves I."/>
            <person name="Simoes F."/>
            <person name="Abreu I."/>
            <person name="Carrasquinho I."/>
            <person name="Faro C."/>
            <person name="Guimaraes J.B."/>
            <person name="Mendonca D."/>
            <person name="Nobrega F."/>
            <person name="Rodrigues L."/>
            <person name="Saibo N.J.M."/>
            <person name="Varela M.C."/>
            <person name="Egas C."/>
            <person name="Matos J."/>
            <person name="Miguel C.M."/>
            <person name="Oliveira M.M."/>
            <person name="Ricardo C.P."/>
            <person name="Goncalves S."/>
        </authorList>
    </citation>
    <scope>NUCLEOTIDE SEQUENCE [LARGE SCALE GENOMIC DNA]</scope>
    <source>
        <strain evidence="3">cv. HL8</strain>
    </source>
</reference>
<evidence type="ECO:0000313" key="3">
    <source>
        <dbReference type="Proteomes" id="UP000237347"/>
    </source>
</evidence>
<dbReference type="EMBL" id="PKMF04000346">
    <property type="protein sequence ID" value="KAK7836705.1"/>
    <property type="molecule type" value="Genomic_DNA"/>
</dbReference>
<gene>
    <name evidence="2" type="primary">EBM_3</name>
    <name evidence="2" type="ORF">CFP56_022210</name>
</gene>
<dbReference type="AlphaFoldDB" id="A0AAW0KBC9"/>
<feature type="compositionally biased region" description="Basic and acidic residues" evidence="1">
    <location>
        <begin position="7"/>
        <end position="31"/>
    </location>
</feature>
<name>A0AAW0KBC9_QUESU</name>
<dbReference type="PANTHER" id="PTHR43536">
    <property type="entry name" value="MANNOSYLGLYCOPROTEIN ENDO-BETA-MANNOSIDASE"/>
    <property type="match status" value="1"/>
</dbReference>
<evidence type="ECO:0000313" key="2">
    <source>
        <dbReference type="EMBL" id="KAK7836705.1"/>
    </source>
</evidence>
<keyword evidence="3" id="KW-1185">Reference proteome</keyword>
<comment type="caution">
    <text evidence="2">The sequence shown here is derived from an EMBL/GenBank/DDBJ whole genome shotgun (WGS) entry which is preliminary data.</text>
</comment>
<dbReference type="Proteomes" id="UP000237347">
    <property type="component" value="Unassembled WGS sequence"/>
</dbReference>
<protein>
    <submittedName>
        <fullName evidence="2">Mannosylglycoprotein endo-beta-mannosidase</fullName>
    </submittedName>
</protein>
<sequence>MFNNKIFQKEAKESTGEEDREPQKQDYETDRTNVAVESGSLQQGMGEAHLIILRGSRWDSKVKSELPVKIIDPHLVSSFFDDYKRVYLHATTELENRRAWVAECSLNIQVTTGVEGNICLVGHLQTNTCHSLLDHMCNIHFLRKKVLSI</sequence>
<accession>A0AAW0KBC9</accession>
<organism evidence="2 3">
    <name type="scientific">Quercus suber</name>
    <name type="common">Cork oak</name>
    <dbReference type="NCBI Taxonomy" id="58331"/>
    <lineage>
        <taxon>Eukaryota</taxon>
        <taxon>Viridiplantae</taxon>
        <taxon>Streptophyta</taxon>
        <taxon>Embryophyta</taxon>
        <taxon>Tracheophyta</taxon>
        <taxon>Spermatophyta</taxon>
        <taxon>Magnoliopsida</taxon>
        <taxon>eudicotyledons</taxon>
        <taxon>Gunneridae</taxon>
        <taxon>Pentapetalae</taxon>
        <taxon>rosids</taxon>
        <taxon>fabids</taxon>
        <taxon>Fagales</taxon>
        <taxon>Fagaceae</taxon>
        <taxon>Quercus</taxon>
    </lineage>
</organism>
<evidence type="ECO:0000256" key="1">
    <source>
        <dbReference type="SAM" id="MobiDB-lite"/>
    </source>
</evidence>
<dbReference type="PANTHER" id="PTHR43536:SF1">
    <property type="entry name" value="MANNOSYLGLYCOPROTEIN ENDO-BETA-MANNOSIDASE"/>
    <property type="match status" value="1"/>
</dbReference>